<dbReference type="Proteomes" id="UP000583556">
    <property type="component" value="Unassembled WGS sequence"/>
</dbReference>
<protein>
    <submittedName>
        <fullName evidence="2">Uncharacterized protein</fullName>
    </submittedName>
</protein>
<comment type="caution">
    <text evidence="2">The sequence shown here is derived from an EMBL/GenBank/DDBJ whole genome shotgun (WGS) entry which is preliminary data.</text>
</comment>
<name>A0A7Y0BQS5_9SPHN</name>
<dbReference type="AlphaFoldDB" id="A0A7Y0BQS5"/>
<feature type="transmembrane region" description="Helical" evidence="1">
    <location>
        <begin position="222"/>
        <end position="238"/>
    </location>
</feature>
<keyword evidence="1" id="KW-0472">Membrane</keyword>
<dbReference type="PROSITE" id="PS51257">
    <property type="entry name" value="PROKAR_LIPOPROTEIN"/>
    <property type="match status" value="1"/>
</dbReference>
<accession>A0A7Y0BQS5</accession>
<keyword evidence="1" id="KW-0812">Transmembrane</keyword>
<sequence length="401" mass="42123">MRGGLLVGGRTVLRHQLALALAFGCKRIVALSENLTGDLVELQHVAEQQGARFHVVANTRAIVPLVSPEDELLVIADGLLALPVEALELVEKAPGIVTLPVEAGIVAGFERIDINHAFAGMMRLPGRIVAGLGDLPSEWNPVSALLRLAVQARQPMRDLPGASLAEGRWQLVRTEAEAQVVERRWLAHNAARDSSDAPATVLARIALRHAGPSLLHAGTRPPLLQLAALVLLLLALGAGRFGWIAGALCITGLAAGVSKIGQLLAQVERNALLASPGRLALDGPIAIALDATLVALCAWRSGLPMDAGAMSLLRWFAPVVLILLLRLLVLAAPPSRAVDWLGDRLALGLGLAVVAMFASFDVVLAGLIVALLLSSLLWLRKVRTGASGDRQAPNPPLTSSA</sequence>
<evidence type="ECO:0000313" key="3">
    <source>
        <dbReference type="Proteomes" id="UP000583556"/>
    </source>
</evidence>
<feature type="transmembrane region" description="Helical" evidence="1">
    <location>
        <begin position="345"/>
        <end position="373"/>
    </location>
</feature>
<dbReference type="EMBL" id="JABBGM010000004">
    <property type="protein sequence ID" value="NML94201.1"/>
    <property type="molecule type" value="Genomic_DNA"/>
</dbReference>
<proteinExistence type="predicted"/>
<keyword evidence="1" id="KW-1133">Transmembrane helix</keyword>
<keyword evidence="3" id="KW-1185">Reference proteome</keyword>
<reference evidence="2 3" key="1">
    <citation type="submission" date="2020-04" db="EMBL/GenBank/DDBJ databases">
        <title>Novosphingobium sp. TW-4 isolated from soil.</title>
        <authorList>
            <person name="Dahal R.H."/>
            <person name="Chaudhary D.K."/>
        </authorList>
    </citation>
    <scope>NUCLEOTIDE SEQUENCE [LARGE SCALE GENOMIC DNA]</scope>
    <source>
        <strain evidence="2 3">TW-4</strain>
    </source>
</reference>
<feature type="transmembrane region" description="Helical" evidence="1">
    <location>
        <begin position="315"/>
        <end position="333"/>
    </location>
</feature>
<evidence type="ECO:0000256" key="1">
    <source>
        <dbReference type="SAM" id="Phobius"/>
    </source>
</evidence>
<evidence type="ECO:0000313" key="2">
    <source>
        <dbReference type="EMBL" id="NML94201.1"/>
    </source>
</evidence>
<gene>
    <name evidence="2" type="ORF">HHL27_11050</name>
</gene>
<organism evidence="2 3">
    <name type="scientific">Novosphingobium olei</name>
    <dbReference type="NCBI Taxonomy" id="2728851"/>
    <lineage>
        <taxon>Bacteria</taxon>
        <taxon>Pseudomonadati</taxon>
        <taxon>Pseudomonadota</taxon>
        <taxon>Alphaproteobacteria</taxon>
        <taxon>Sphingomonadales</taxon>
        <taxon>Sphingomonadaceae</taxon>
        <taxon>Novosphingobium</taxon>
    </lineage>
</organism>